<evidence type="ECO:0008006" key="2">
    <source>
        <dbReference type="Google" id="ProtNLM"/>
    </source>
</evidence>
<reference evidence="1" key="1">
    <citation type="submission" date="2018-05" db="EMBL/GenBank/DDBJ databases">
        <authorList>
            <person name="Lanie J.A."/>
            <person name="Ng W.-L."/>
            <person name="Kazmierczak K.M."/>
            <person name="Andrzejewski T.M."/>
            <person name="Davidsen T.M."/>
            <person name="Wayne K.J."/>
            <person name="Tettelin H."/>
            <person name="Glass J.I."/>
            <person name="Rusch D."/>
            <person name="Podicherti R."/>
            <person name="Tsui H.-C.T."/>
            <person name="Winkler M.E."/>
        </authorList>
    </citation>
    <scope>NUCLEOTIDE SEQUENCE</scope>
</reference>
<dbReference type="AlphaFoldDB" id="A0A381WB65"/>
<evidence type="ECO:0000313" key="1">
    <source>
        <dbReference type="EMBL" id="SVA49745.1"/>
    </source>
</evidence>
<accession>A0A381WB65</accession>
<dbReference type="EMBL" id="UINC01011251">
    <property type="protein sequence ID" value="SVA49745.1"/>
    <property type="molecule type" value="Genomic_DNA"/>
</dbReference>
<sequence length="182" mass="21040">HIFEKITEGLTGEYRAKLTSIDYMSAILLILVLDRPLSNVYWLNVADRSIPFVGVIEHTNLVDASHYNENHIVYLSNYLTTDNEYYRMNSDELLDAYLPHISKINPSFDRNWVLDFHHHRIDGAQPIVGANYSSRMPPHETGIDNLYLANTTQVYPEDRGTNYSVKMGRKIALRAEENLRLN</sequence>
<organism evidence="1">
    <name type="scientific">marine metagenome</name>
    <dbReference type="NCBI Taxonomy" id="408172"/>
    <lineage>
        <taxon>unclassified sequences</taxon>
        <taxon>metagenomes</taxon>
        <taxon>ecological metagenomes</taxon>
    </lineage>
</organism>
<proteinExistence type="predicted"/>
<gene>
    <name evidence="1" type="ORF">METZ01_LOCUS102599</name>
</gene>
<name>A0A381WB65_9ZZZZ</name>
<feature type="non-terminal residue" evidence="1">
    <location>
        <position position="1"/>
    </location>
</feature>
<protein>
    <recommendedName>
        <fullName evidence="2">Amine oxidase domain-containing protein</fullName>
    </recommendedName>
</protein>